<evidence type="ECO:0000256" key="2">
    <source>
        <dbReference type="ARBA" id="ARBA00022692"/>
    </source>
</evidence>
<dbReference type="PRINTS" id="PR01840">
    <property type="entry name" value="TATCFAMILY"/>
</dbReference>
<name>A0A0P9ALB6_9CLOT</name>
<feature type="transmembrane region" description="Helical" evidence="5">
    <location>
        <begin position="20"/>
        <end position="37"/>
    </location>
</feature>
<dbReference type="PANTHER" id="PTHR30371:SF0">
    <property type="entry name" value="SEC-INDEPENDENT PROTEIN TRANSLOCASE PROTEIN TATC, CHLOROPLASTIC-RELATED"/>
    <property type="match status" value="1"/>
</dbReference>
<keyword evidence="4 5" id="KW-0472">Membrane</keyword>
<evidence type="ECO:0000313" key="6">
    <source>
        <dbReference type="EMBL" id="KPU46158.1"/>
    </source>
</evidence>
<dbReference type="AlphaFoldDB" id="A0A0P9ALB6"/>
<reference evidence="6 7" key="1">
    <citation type="submission" date="2015-09" db="EMBL/GenBank/DDBJ databases">
        <title>Genome sequence of Oxobacter pfennigii DSM 3222.</title>
        <authorList>
            <person name="Poehlein A."/>
            <person name="Bengelsdorf F.R."/>
            <person name="Schiel-Bengelsdorf B."/>
            <person name="Duerre P."/>
            <person name="Daniel R."/>
        </authorList>
    </citation>
    <scope>NUCLEOTIDE SEQUENCE [LARGE SCALE GENOMIC DNA]</scope>
    <source>
        <strain evidence="6 7">DSM 3222</strain>
    </source>
</reference>
<feature type="transmembrane region" description="Helical" evidence="5">
    <location>
        <begin position="100"/>
        <end position="120"/>
    </location>
</feature>
<gene>
    <name evidence="6" type="primary">tatC_1</name>
    <name evidence="5" type="synonym">tatC</name>
    <name evidence="6" type="ORF">OXPF_02680</name>
</gene>
<comment type="function">
    <text evidence="5">Part of the twin-arginine translocation (Tat) system that transports large folded proteins containing a characteristic twin-arginine motif in their signal peptide across membranes.</text>
</comment>
<dbReference type="Pfam" id="PF00902">
    <property type="entry name" value="TatC"/>
    <property type="match status" value="1"/>
</dbReference>
<keyword evidence="5" id="KW-0811">Translocation</keyword>
<evidence type="ECO:0000256" key="5">
    <source>
        <dbReference type="HAMAP-Rule" id="MF_00902"/>
    </source>
</evidence>
<evidence type="ECO:0000256" key="1">
    <source>
        <dbReference type="ARBA" id="ARBA00004141"/>
    </source>
</evidence>
<dbReference type="GO" id="GO:0009977">
    <property type="term" value="F:proton motive force dependent protein transmembrane transporter activity"/>
    <property type="evidence" value="ECO:0007669"/>
    <property type="project" value="TreeGrafter"/>
</dbReference>
<comment type="caution">
    <text evidence="6">The sequence shown here is derived from an EMBL/GenBank/DDBJ whole genome shotgun (WGS) entry which is preliminary data.</text>
</comment>
<keyword evidence="5" id="KW-1003">Cell membrane</keyword>
<comment type="subcellular location">
    <subcellularLocation>
        <location evidence="5">Cell membrane</location>
        <topology evidence="5">Multi-pass membrane protein</topology>
    </subcellularLocation>
    <subcellularLocation>
        <location evidence="1">Membrane</location>
        <topology evidence="1">Multi-pass membrane protein</topology>
    </subcellularLocation>
</comment>
<evidence type="ECO:0000256" key="3">
    <source>
        <dbReference type="ARBA" id="ARBA00022989"/>
    </source>
</evidence>
<dbReference type="Proteomes" id="UP000050326">
    <property type="component" value="Unassembled WGS sequence"/>
</dbReference>
<comment type="caution">
    <text evidence="5">Lacks conserved residue(s) required for the propagation of feature annotation.</text>
</comment>
<dbReference type="GO" id="GO:0043953">
    <property type="term" value="P:protein transport by the Tat complex"/>
    <property type="evidence" value="ECO:0007669"/>
    <property type="project" value="UniProtKB-UniRule"/>
</dbReference>
<dbReference type="RefSeq" id="WP_242854291.1">
    <property type="nucleotide sequence ID" value="NZ_LKET01000014.1"/>
</dbReference>
<dbReference type="InterPro" id="IPR002033">
    <property type="entry name" value="TatC"/>
</dbReference>
<dbReference type="STRING" id="36849.OXPF_02680"/>
<dbReference type="HAMAP" id="MF_00902">
    <property type="entry name" value="TatC"/>
    <property type="match status" value="1"/>
</dbReference>
<organism evidence="6 7">
    <name type="scientific">Oxobacter pfennigii</name>
    <dbReference type="NCBI Taxonomy" id="36849"/>
    <lineage>
        <taxon>Bacteria</taxon>
        <taxon>Bacillati</taxon>
        <taxon>Bacillota</taxon>
        <taxon>Clostridia</taxon>
        <taxon>Eubacteriales</taxon>
        <taxon>Clostridiaceae</taxon>
        <taxon>Oxobacter</taxon>
    </lineage>
</organism>
<evidence type="ECO:0000313" key="7">
    <source>
        <dbReference type="Proteomes" id="UP000050326"/>
    </source>
</evidence>
<dbReference type="GO" id="GO:0033281">
    <property type="term" value="C:TAT protein transport complex"/>
    <property type="evidence" value="ECO:0007669"/>
    <property type="project" value="UniProtKB-UniRule"/>
</dbReference>
<comment type="similarity">
    <text evidence="5">Belongs to the TatC family.</text>
</comment>
<accession>A0A0P9ALB6</accession>
<keyword evidence="7" id="KW-1185">Reference proteome</keyword>
<keyword evidence="3 5" id="KW-1133">Transmembrane helix</keyword>
<comment type="subunit">
    <text evidence="5">Forms a complex with TatA.</text>
</comment>
<protein>
    <recommendedName>
        <fullName evidence="5">Sec-independent protein translocase protein TatC</fullName>
    </recommendedName>
</protein>
<dbReference type="EMBL" id="LKET01000014">
    <property type="protein sequence ID" value="KPU46158.1"/>
    <property type="molecule type" value="Genomic_DNA"/>
</dbReference>
<dbReference type="PATRIC" id="fig|36849.3.peg.293"/>
<keyword evidence="5" id="KW-0813">Transport</keyword>
<dbReference type="NCBIfam" id="TIGR00945">
    <property type="entry name" value="tatC"/>
    <property type="match status" value="1"/>
</dbReference>
<sequence length="250" mass="27958">MNDKKLTLVGHLAELRKRFVVIAIAIIALSSLSYYYIEFFVNELLKIGSQLEFIYLSPPELFMAYIKLSIVIGITLSMPVILMQVWLFVKPGLTGREKRYVLLSILGGFVFFALGVTFAYKAVLPVTIKFFMNITIDSIKPMISFENYIGFIGSILLAFGAVFEMPILSVALTKFGIINDAMLKKNRKIVILAIFIVAAIITPPDVISQLLLSGPMLLLFEASIVLSRIVGKERRALKNNIEDTKLKSLV</sequence>
<feature type="transmembrane region" description="Helical" evidence="5">
    <location>
        <begin position="148"/>
        <end position="177"/>
    </location>
</feature>
<keyword evidence="5" id="KW-0653">Protein transport</keyword>
<feature type="transmembrane region" description="Helical" evidence="5">
    <location>
        <begin position="189"/>
        <end position="207"/>
    </location>
</feature>
<proteinExistence type="inferred from homology"/>
<feature type="transmembrane region" description="Helical" evidence="5">
    <location>
        <begin position="62"/>
        <end position="88"/>
    </location>
</feature>
<keyword evidence="2 5" id="KW-0812">Transmembrane</keyword>
<dbReference type="PANTHER" id="PTHR30371">
    <property type="entry name" value="SEC-INDEPENDENT PROTEIN TRANSLOCASE PROTEIN TATC"/>
    <property type="match status" value="1"/>
</dbReference>
<evidence type="ECO:0000256" key="4">
    <source>
        <dbReference type="ARBA" id="ARBA00023136"/>
    </source>
</evidence>
<dbReference type="GO" id="GO:0065002">
    <property type="term" value="P:intracellular protein transmembrane transport"/>
    <property type="evidence" value="ECO:0007669"/>
    <property type="project" value="TreeGrafter"/>
</dbReference>